<feature type="compositionally biased region" description="Polar residues" evidence="1">
    <location>
        <begin position="105"/>
        <end position="116"/>
    </location>
</feature>
<dbReference type="Proteomes" id="UP001244011">
    <property type="component" value="Unassembled WGS sequence"/>
</dbReference>
<dbReference type="GeneID" id="85314772"/>
<evidence type="ECO:0000256" key="1">
    <source>
        <dbReference type="SAM" id="MobiDB-lite"/>
    </source>
</evidence>
<dbReference type="EMBL" id="MU839012">
    <property type="protein sequence ID" value="KAK1766344.1"/>
    <property type="molecule type" value="Genomic_DNA"/>
</dbReference>
<sequence>MTTRWSSKPATHKAERLRNNQRRHRERARCRVAELEARLEETQLRLEAALARIADLSEELRLATTECRRPAVRGGARSVHLDGQGLSGKAIGGPGGDKPGYPEASTRSSSPPQTADSPPADRSGAVGFPIPQEPPAKDPTNPSSSPPSSCPPSPPPLLSAPPGLVPAAAAPEIGGRDNCQCAGDGDDDDLPPPVPGESTSLCGEAFAMIAQLNYGGLEVSAISRCLRPGFRREAVPGGGCRVENGVLFSVLDFISSS</sequence>
<dbReference type="AlphaFoldDB" id="A0AAJ0BXK2"/>
<gene>
    <name evidence="2" type="ORF">QBC33DRAFT_589546</name>
</gene>
<dbReference type="PANTHER" id="PTHR42070:SF1">
    <property type="entry name" value="FILAMENT ASSOCIATED PROTEIN, PUTATIVE (AFU_ORTHOLOGUE AFUA_8G06630)-RELATED"/>
    <property type="match status" value="1"/>
</dbReference>
<evidence type="ECO:0008006" key="4">
    <source>
        <dbReference type="Google" id="ProtNLM"/>
    </source>
</evidence>
<name>A0AAJ0BXK2_9PEZI</name>
<feature type="compositionally biased region" description="Pro residues" evidence="1">
    <location>
        <begin position="144"/>
        <end position="159"/>
    </location>
</feature>
<evidence type="ECO:0000313" key="3">
    <source>
        <dbReference type="Proteomes" id="UP001244011"/>
    </source>
</evidence>
<evidence type="ECO:0000313" key="2">
    <source>
        <dbReference type="EMBL" id="KAK1766344.1"/>
    </source>
</evidence>
<dbReference type="PANTHER" id="PTHR42070">
    <property type="entry name" value="FILAMENT ASSOCIATED PROTEIN, PUTATIVE (AFU_ORTHOLOGUE AFUA_8G06630)-RELATED"/>
    <property type="match status" value="1"/>
</dbReference>
<proteinExistence type="predicted"/>
<feature type="region of interest" description="Disordered" evidence="1">
    <location>
        <begin position="70"/>
        <end position="171"/>
    </location>
</feature>
<comment type="caution">
    <text evidence="2">The sequence shown here is derived from an EMBL/GenBank/DDBJ whole genome shotgun (WGS) entry which is preliminary data.</text>
</comment>
<organism evidence="2 3">
    <name type="scientific">Phialemonium atrogriseum</name>
    <dbReference type="NCBI Taxonomy" id="1093897"/>
    <lineage>
        <taxon>Eukaryota</taxon>
        <taxon>Fungi</taxon>
        <taxon>Dikarya</taxon>
        <taxon>Ascomycota</taxon>
        <taxon>Pezizomycotina</taxon>
        <taxon>Sordariomycetes</taxon>
        <taxon>Sordariomycetidae</taxon>
        <taxon>Cephalothecales</taxon>
        <taxon>Cephalothecaceae</taxon>
        <taxon>Phialemonium</taxon>
    </lineage>
</organism>
<protein>
    <recommendedName>
        <fullName evidence="4">BZIP domain-containing protein</fullName>
    </recommendedName>
</protein>
<dbReference type="RefSeq" id="XP_060282557.1">
    <property type="nucleotide sequence ID" value="XM_060431585.1"/>
</dbReference>
<keyword evidence="3" id="KW-1185">Reference proteome</keyword>
<reference evidence="2" key="1">
    <citation type="submission" date="2023-06" db="EMBL/GenBank/DDBJ databases">
        <title>Genome-scale phylogeny and comparative genomics of the fungal order Sordariales.</title>
        <authorList>
            <consortium name="Lawrence Berkeley National Laboratory"/>
            <person name="Hensen N."/>
            <person name="Bonometti L."/>
            <person name="Westerberg I."/>
            <person name="Brannstrom I.O."/>
            <person name="Guillou S."/>
            <person name="Cros-Aarteil S."/>
            <person name="Calhoun S."/>
            <person name="Haridas S."/>
            <person name="Kuo A."/>
            <person name="Mondo S."/>
            <person name="Pangilinan J."/>
            <person name="Riley R."/>
            <person name="Labutti K."/>
            <person name="Andreopoulos B."/>
            <person name="Lipzen A."/>
            <person name="Chen C."/>
            <person name="Yanf M."/>
            <person name="Daum C."/>
            <person name="Ng V."/>
            <person name="Clum A."/>
            <person name="Steindorff A."/>
            <person name="Ohm R."/>
            <person name="Martin F."/>
            <person name="Silar P."/>
            <person name="Natvig D."/>
            <person name="Lalanne C."/>
            <person name="Gautier V."/>
            <person name="Ament-Velasquez S.L."/>
            <person name="Kruys A."/>
            <person name="Hutchinson M.I."/>
            <person name="Powell A.J."/>
            <person name="Barry K."/>
            <person name="Miller A.N."/>
            <person name="Grigoriev I.V."/>
            <person name="Debuchy R."/>
            <person name="Gladieux P."/>
            <person name="Thoren M.H."/>
            <person name="Johannesson H."/>
        </authorList>
    </citation>
    <scope>NUCLEOTIDE SEQUENCE</scope>
    <source>
        <strain evidence="2">8032-3</strain>
    </source>
</reference>
<feature type="compositionally biased region" description="Low complexity" evidence="1">
    <location>
        <begin position="160"/>
        <end position="171"/>
    </location>
</feature>
<accession>A0AAJ0BXK2</accession>
<feature type="region of interest" description="Disordered" evidence="1">
    <location>
        <begin position="1"/>
        <end position="27"/>
    </location>
</feature>